<proteinExistence type="predicted"/>
<reference evidence="1 2" key="1">
    <citation type="submission" date="2018-06" db="EMBL/GenBank/DDBJ databases">
        <authorList>
            <consortium name="Pathogen Informatics"/>
            <person name="Doyle S."/>
        </authorList>
    </citation>
    <scope>NUCLEOTIDE SEQUENCE [LARGE SCALE GENOMIC DNA]</scope>
    <source>
        <strain evidence="1 2">NCTC8261</strain>
    </source>
</reference>
<dbReference type="EMBL" id="UGXT01000002">
    <property type="protein sequence ID" value="SUH35066.1"/>
    <property type="molecule type" value="Genomic_DNA"/>
</dbReference>
<evidence type="ECO:0000313" key="2">
    <source>
        <dbReference type="Proteomes" id="UP000254712"/>
    </source>
</evidence>
<sequence length="93" mass="10149">MSAYSIRADALAGWVNHFLLGLGVTQPKLDKVTGETGEAMTTCVILRSLVMNEERRSGRAGDVARRDSSNMSVLRRCYVMTLSRANSRRAGSA</sequence>
<dbReference type="SUPFAM" id="SSF101327">
    <property type="entry name" value="YgfB-like"/>
    <property type="match status" value="1"/>
</dbReference>
<dbReference type="Proteomes" id="UP000254712">
    <property type="component" value="Unassembled WGS sequence"/>
</dbReference>
<name>A0A379WNQ8_SALET</name>
<evidence type="ECO:0000313" key="1">
    <source>
        <dbReference type="EMBL" id="SUH35066.1"/>
    </source>
</evidence>
<dbReference type="Gene3D" id="1.20.120.740">
    <property type="entry name" value="YgfB uncharacterised protein family UPF0149, PF03695"/>
    <property type="match status" value="1"/>
</dbReference>
<organism evidence="1 2">
    <name type="scientific">Salmonella enterica I</name>
    <dbReference type="NCBI Taxonomy" id="59201"/>
    <lineage>
        <taxon>Bacteria</taxon>
        <taxon>Pseudomonadati</taxon>
        <taxon>Pseudomonadota</taxon>
        <taxon>Gammaproteobacteria</taxon>
        <taxon>Enterobacterales</taxon>
        <taxon>Enterobacteriaceae</taxon>
        <taxon>Salmonella</taxon>
    </lineage>
</organism>
<protein>
    <submittedName>
        <fullName evidence="1">Uncharacterized protein conserved in bacteria</fullName>
    </submittedName>
</protein>
<dbReference type="InterPro" id="IPR036255">
    <property type="entry name" value="YgfB-like_sf"/>
</dbReference>
<gene>
    <name evidence="1" type="primary">STY3215</name>
    <name evidence="1" type="ORF">NCTC8261_01273</name>
</gene>
<dbReference type="AlphaFoldDB" id="A0A379WNQ8"/>
<accession>A0A379WNQ8</accession>